<reference evidence="3" key="1">
    <citation type="submission" date="2017-04" db="EMBL/GenBank/DDBJ databases">
        <authorList>
            <person name="Varghese N."/>
            <person name="Submissions S."/>
        </authorList>
    </citation>
    <scope>NUCLEOTIDE SEQUENCE [LARGE SCALE GENOMIC DNA]</scope>
    <source>
        <strain evidence="3">VKM Ac-2510</strain>
    </source>
</reference>
<dbReference type="SUPFAM" id="SSF52540">
    <property type="entry name" value="P-loop containing nucleoside triphosphate hydrolases"/>
    <property type="match status" value="1"/>
</dbReference>
<dbReference type="Gene3D" id="3.40.50.300">
    <property type="entry name" value="P-loop containing nucleotide triphosphate hydrolases"/>
    <property type="match status" value="1"/>
</dbReference>
<dbReference type="STRING" id="150121.SAMN06296010_2891"/>
<dbReference type="InterPro" id="IPR027417">
    <property type="entry name" value="P-loop_NTPase"/>
</dbReference>
<feature type="domain" description="Helicase ATP-binding" evidence="1">
    <location>
        <begin position="53"/>
        <end position="223"/>
    </location>
</feature>
<sequence length="635" mass="70724">MTTTANDFDINDFLGAEIEHSKVGRLARQYGRITDKGQSTESIKSAVDAAIENIQVHRARSFVIYGEPQSGKTEMMIALTAALLDVGKRIIIVLTNDSVQLLEQNITRFQHSGLDPAPKNFSEILDPAVKITGRDWVIFSKKNQSDLDKLLQKISKHPNRVIIDDEADYATPNGKVNRAEKTRINDLVEKLIGADGIYIGVTATPARLDLNATFENENTRWVDFPPHPFYTGQDVFFPTTKEGMDNLQYGLIRMPDSRDDAKYLREALLSFLVNVAFLNLTGQRPGNYSLLIHTSGKKADHTVDYEAVTKIFGILADATSTKYEATTRELFDLAKGRYGDLATELTRFVLRSINQNNVVVMNSNSDRSQSSYAKVTTPAALFTVAIGGNIVSRGVTFDNLLSMFFTRDSAHKIQQDTYIQRARMFGSRGAYLESFELYIPGSLYDDWQRCFVFHKLSLRQIRSGSGAPLWLQDNRIQPATTASVKLSAVDWQSGEMTWEIFELSPDVEKIIGTGGTGIKLVKALAAAVGNDALPDHLVEFIENFSLHGSESVAVHPTRLITASYKTADPETITRAKGFIGAKEIERDVYPRAIHHLMLFSNEKGNARVYYKYAPAANDPNVNSRRLAFVGRNATV</sequence>
<dbReference type="Pfam" id="PF04851">
    <property type="entry name" value="ResIII"/>
    <property type="match status" value="1"/>
</dbReference>
<dbReference type="InterPro" id="IPR014001">
    <property type="entry name" value="Helicase_ATP-bd"/>
</dbReference>
<gene>
    <name evidence="2" type="ORF">SAMN06296010_2891</name>
</gene>
<proteinExistence type="predicted"/>
<dbReference type="InterPro" id="IPR018310">
    <property type="entry name" value="Put_endonuclease_Z1-dom"/>
</dbReference>
<dbReference type="InterPro" id="IPR006935">
    <property type="entry name" value="Helicase/UvrB_N"/>
</dbReference>
<dbReference type="OrthoDB" id="436461at2"/>
<dbReference type="GO" id="GO:0016787">
    <property type="term" value="F:hydrolase activity"/>
    <property type="evidence" value="ECO:0007669"/>
    <property type="project" value="InterPro"/>
</dbReference>
<dbReference type="RefSeq" id="WP_085487279.1">
    <property type="nucleotide sequence ID" value="NZ_FXAY01000005.1"/>
</dbReference>
<accession>A0A1X7KT23</accession>
<name>A0A1X7KT23_9MICO</name>
<dbReference type="Proteomes" id="UP000193244">
    <property type="component" value="Unassembled WGS sequence"/>
</dbReference>
<evidence type="ECO:0000313" key="3">
    <source>
        <dbReference type="Proteomes" id="UP000193244"/>
    </source>
</evidence>
<dbReference type="AlphaFoldDB" id="A0A1X7KT23"/>
<dbReference type="GO" id="GO:0005524">
    <property type="term" value="F:ATP binding"/>
    <property type="evidence" value="ECO:0007669"/>
    <property type="project" value="InterPro"/>
</dbReference>
<dbReference type="PROSITE" id="PS51192">
    <property type="entry name" value="HELICASE_ATP_BIND_1"/>
    <property type="match status" value="1"/>
</dbReference>
<evidence type="ECO:0000313" key="2">
    <source>
        <dbReference type="EMBL" id="SMG44522.1"/>
    </source>
</evidence>
<keyword evidence="3" id="KW-1185">Reference proteome</keyword>
<dbReference type="Pfam" id="PF10593">
    <property type="entry name" value="Z1"/>
    <property type="match status" value="1"/>
</dbReference>
<dbReference type="EMBL" id="FXAY01000005">
    <property type="protein sequence ID" value="SMG44522.1"/>
    <property type="molecule type" value="Genomic_DNA"/>
</dbReference>
<protein>
    <submittedName>
        <fullName evidence="2">Type III restriction enzyme, res subunit</fullName>
    </submittedName>
</protein>
<dbReference type="GO" id="GO:0003677">
    <property type="term" value="F:DNA binding"/>
    <property type="evidence" value="ECO:0007669"/>
    <property type="project" value="InterPro"/>
</dbReference>
<evidence type="ECO:0000259" key="1">
    <source>
        <dbReference type="PROSITE" id="PS51192"/>
    </source>
</evidence>
<organism evidence="2 3">
    <name type="scientific">Agreia pratensis</name>
    <dbReference type="NCBI Taxonomy" id="150121"/>
    <lineage>
        <taxon>Bacteria</taxon>
        <taxon>Bacillati</taxon>
        <taxon>Actinomycetota</taxon>
        <taxon>Actinomycetes</taxon>
        <taxon>Micrococcales</taxon>
        <taxon>Microbacteriaceae</taxon>
        <taxon>Agreia</taxon>
    </lineage>
</organism>